<comment type="caution">
    <text evidence="4">The sequence shown here is derived from an EMBL/GenBank/DDBJ whole genome shotgun (WGS) entry which is preliminary data.</text>
</comment>
<feature type="chain" id="PRO_5040108999" description="Ubiquitin 3 binding protein But2 C-terminal domain-containing protein" evidence="2">
    <location>
        <begin position="18"/>
        <end position="356"/>
    </location>
</feature>
<dbReference type="OrthoDB" id="4657524at2759"/>
<evidence type="ECO:0000313" key="5">
    <source>
        <dbReference type="Proteomes" id="UP000696280"/>
    </source>
</evidence>
<protein>
    <recommendedName>
        <fullName evidence="3">Ubiquitin 3 binding protein But2 C-terminal domain-containing protein</fullName>
    </recommendedName>
</protein>
<dbReference type="PANTHER" id="PTHR39613:SF1">
    <property type="entry name" value="ANCHORED CELL WALL PROTEIN, PUTATIVE (AFU_ORTHOLOGUE AFUA_4G08960)-RELATED"/>
    <property type="match status" value="1"/>
</dbReference>
<feature type="compositionally biased region" description="Polar residues" evidence="1">
    <location>
        <begin position="160"/>
        <end position="169"/>
    </location>
</feature>
<dbReference type="EMBL" id="CAJVRL010000025">
    <property type="protein sequence ID" value="CAG8950010.1"/>
    <property type="molecule type" value="Genomic_DNA"/>
</dbReference>
<feature type="domain" description="Ubiquitin 3 binding protein But2 C-terminal" evidence="3">
    <location>
        <begin position="194"/>
        <end position="343"/>
    </location>
</feature>
<organism evidence="4 5">
    <name type="scientific">Hymenoscyphus fraxineus</name>
    <dbReference type="NCBI Taxonomy" id="746836"/>
    <lineage>
        <taxon>Eukaryota</taxon>
        <taxon>Fungi</taxon>
        <taxon>Dikarya</taxon>
        <taxon>Ascomycota</taxon>
        <taxon>Pezizomycotina</taxon>
        <taxon>Leotiomycetes</taxon>
        <taxon>Helotiales</taxon>
        <taxon>Helotiaceae</taxon>
        <taxon>Hymenoscyphus</taxon>
    </lineage>
</organism>
<dbReference type="InterPro" id="IPR018620">
    <property type="entry name" value="Ubiquitin3-bd_protein_But2_C"/>
</dbReference>
<accession>A0A9N9KQ09</accession>
<name>A0A9N9KQ09_9HELO</name>
<reference evidence="4" key="1">
    <citation type="submission" date="2021-07" db="EMBL/GenBank/DDBJ databases">
        <authorList>
            <person name="Durling M."/>
        </authorList>
    </citation>
    <scope>NUCLEOTIDE SEQUENCE</scope>
</reference>
<gene>
    <name evidence="4" type="ORF">HYFRA_00004343</name>
</gene>
<feature type="signal peptide" evidence="2">
    <location>
        <begin position="1"/>
        <end position="17"/>
    </location>
</feature>
<dbReference type="AlphaFoldDB" id="A0A9N9KQ09"/>
<evidence type="ECO:0000256" key="1">
    <source>
        <dbReference type="SAM" id="MobiDB-lite"/>
    </source>
</evidence>
<dbReference type="PANTHER" id="PTHR39613">
    <property type="entry name" value="ANCHORED CELL WALL PROTEIN, PUTATIVE (AFU_ORTHOLOGUE AFUA_4G08960)-RELATED"/>
    <property type="match status" value="1"/>
</dbReference>
<dbReference type="Pfam" id="PF09792">
    <property type="entry name" value="But2"/>
    <property type="match status" value="1"/>
</dbReference>
<feature type="region of interest" description="Disordered" evidence="1">
    <location>
        <begin position="156"/>
        <end position="176"/>
    </location>
</feature>
<keyword evidence="2" id="KW-0732">Signal</keyword>
<evidence type="ECO:0000313" key="4">
    <source>
        <dbReference type="EMBL" id="CAG8950010.1"/>
    </source>
</evidence>
<dbReference type="Proteomes" id="UP000696280">
    <property type="component" value="Unassembled WGS sequence"/>
</dbReference>
<proteinExistence type="predicted"/>
<evidence type="ECO:0000259" key="3">
    <source>
        <dbReference type="Pfam" id="PF09792"/>
    </source>
</evidence>
<keyword evidence="5" id="KW-1185">Reference proteome</keyword>
<evidence type="ECO:0000256" key="2">
    <source>
        <dbReference type="SAM" id="SignalP"/>
    </source>
</evidence>
<sequence>MVSSTTVLLGFVSGSLAALLPRQTTQCTFYANAVGLDGNPNVRQDTIGQPKIGGTFPLAKYIIENSSLKDTQGHTCIISPEDSQLQCTTGVPQNTVFTFSNDFHILHNDNSKWLACPSSGPGNDGSQLIFSDAKTDKTGCSEIELLAGGFGCTALGRPETTPSPKSARSTPAPIPKVENTSAICPTDISSGTFQFPHLIIPTSLTNPDQVSGTSYTAYISASNTSLYTFDIPATTPYLGTCSLIFQFPYGTDLDPSVPKFYFSGLEQQELSGGGLNFALLQGAVSNETSANATPGVQTDFGTKKMVPGTNMTVGTFPCKNLNGRGTVKVSSVGEVELDYFQDSRRQAVGLYVVPCA</sequence>